<evidence type="ECO:0000256" key="1">
    <source>
        <dbReference type="SAM" id="SignalP"/>
    </source>
</evidence>
<evidence type="ECO:0000313" key="4">
    <source>
        <dbReference type="Proteomes" id="UP000198629"/>
    </source>
</evidence>
<accession>A0A1G9BSY5</accession>
<organism evidence="3 4">
    <name type="scientific">Methylophilus rhizosphaerae</name>
    <dbReference type="NCBI Taxonomy" id="492660"/>
    <lineage>
        <taxon>Bacteria</taxon>
        <taxon>Pseudomonadati</taxon>
        <taxon>Pseudomonadota</taxon>
        <taxon>Betaproteobacteria</taxon>
        <taxon>Nitrosomonadales</taxon>
        <taxon>Methylophilaceae</taxon>
        <taxon>Methylophilus</taxon>
    </lineage>
</organism>
<dbReference type="InterPro" id="IPR025388">
    <property type="entry name" value="Alginate_export_dom"/>
</dbReference>
<feature type="domain" description="Alginate export" evidence="2">
    <location>
        <begin position="108"/>
        <end position="277"/>
    </location>
</feature>
<feature type="chain" id="PRO_5011724504" evidence="1">
    <location>
        <begin position="25"/>
        <end position="427"/>
    </location>
</feature>
<dbReference type="AlphaFoldDB" id="A0A1G9BSY5"/>
<evidence type="ECO:0000259" key="2">
    <source>
        <dbReference type="Pfam" id="PF13372"/>
    </source>
</evidence>
<dbReference type="STRING" id="492660.SAMN05192566_1316"/>
<dbReference type="InterPro" id="IPR023614">
    <property type="entry name" value="Porin_dom_sf"/>
</dbReference>
<keyword evidence="1" id="KW-0732">Signal</keyword>
<evidence type="ECO:0000313" key="3">
    <source>
        <dbReference type="EMBL" id="SDK42284.1"/>
    </source>
</evidence>
<dbReference type="OrthoDB" id="9767539at2"/>
<dbReference type="Gene3D" id="2.40.160.10">
    <property type="entry name" value="Porin"/>
    <property type="match status" value="1"/>
</dbReference>
<dbReference type="Proteomes" id="UP000198629">
    <property type="component" value="Unassembled WGS sequence"/>
</dbReference>
<name>A0A1G9BSY5_9PROT</name>
<keyword evidence="4" id="KW-1185">Reference proteome</keyword>
<dbReference type="Pfam" id="PF13372">
    <property type="entry name" value="Alginate_exp"/>
    <property type="match status" value="1"/>
</dbReference>
<proteinExistence type="predicted"/>
<protein>
    <submittedName>
        <fullName evidence="3">Alginate export</fullName>
    </submittedName>
</protein>
<feature type="signal peptide" evidence="1">
    <location>
        <begin position="1"/>
        <end position="24"/>
    </location>
</feature>
<dbReference type="EMBL" id="FNFX01000002">
    <property type="protein sequence ID" value="SDK42284.1"/>
    <property type="molecule type" value="Genomic_DNA"/>
</dbReference>
<gene>
    <name evidence="3" type="ORF">SAMN05192566_1316</name>
</gene>
<reference evidence="4" key="1">
    <citation type="submission" date="2016-10" db="EMBL/GenBank/DDBJ databases">
        <authorList>
            <person name="Varghese N."/>
            <person name="Submissions S."/>
        </authorList>
    </citation>
    <scope>NUCLEOTIDE SEQUENCE [LARGE SCALE GENOMIC DNA]</scope>
    <source>
        <strain evidence="4">CBMB127</strain>
    </source>
</reference>
<dbReference type="RefSeq" id="WP_143001352.1">
    <property type="nucleotide sequence ID" value="NZ_FNFX01000002.1"/>
</dbReference>
<sequence>MFRARHLPVLYSLLASLHACGVLAAAPVQAQSVYDAIVQGKSVSQFRLRYEYVDQENKADDANAFTLQTLLGWQTASYFDTSITAQLINISHLNQDFYDNNLGKNHPSQLPTVPDPEITDINQLYIDYAGIPKTNVRLGRQIIRLDNTRFVGDIVFRQSSQVFDGLTVTNHALSNSEILFGHYEHLRQSTGKYRNTNFDIAHFSYKYLPKASVTAYGYFIDQADTGQNTGVADNAHKDIGLRFDGAIDINPDWRWLHTVEYARQTAYQGGSREIDASYSKIGLGLGYQQWFARVDQEVLGSHDGLYAFQTPMATLHPFQGWADMFSVTPRQGMVDRFVTFGSTVDQWIILSEWHHLSADTHFQTPTGTGEDYGHELDLSLAYQFTPQFQAKLEYAQFREDDILGATSAASTRKPDVTKSWVTLLYQF</sequence>